<protein>
    <recommendedName>
        <fullName evidence="5">DUF1450 domain-containing protein</fullName>
    </recommendedName>
</protein>
<proteinExistence type="predicted"/>
<reference evidence="2 4" key="1">
    <citation type="submission" date="2014-07" db="EMBL/GenBank/DDBJ databases">
        <title>Porphyromonadaceae bacterium OUH 308042 = ATCC BAA-2681 = DSM 28342 draft genome.</title>
        <authorList>
            <person name="Sydenham T.V."/>
            <person name="Hasman H."/>
            <person name="Justensen U.S."/>
        </authorList>
    </citation>
    <scope>NUCLEOTIDE SEQUENCE [LARGE SCALE GENOMIC DNA]</scope>
    <source>
        <strain evidence="2 4">OUH 308042</strain>
    </source>
</reference>
<dbReference type="RefSeq" id="WP_041504217.1">
    <property type="nucleotide sequence ID" value="NZ_JPIT01000032.1"/>
</dbReference>
<gene>
    <name evidence="2" type="ORF">BA92_07215</name>
    <name evidence="1" type="ORF">IE90_12815</name>
</gene>
<evidence type="ECO:0008006" key="5">
    <source>
        <dbReference type="Google" id="ProtNLM"/>
    </source>
</evidence>
<dbReference type="Proteomes" id="UP000031980">
    <property type="component" value="Unassembled WGS sequence"/>
</dbReference>
<dbReference type="AlphaFoldDB" id="A0A0C3NF90"/>
<evidence type="ECO:0000313" key="3">
    <source>
        <dbReference type="Proteomes" id="UP000031937"/>
    </source>
</evidence>
<accession>A0A0C3NF90</accession>
<dbReference type="Gene3D" id="3.40.30.10">
    <property type="entry name" value="Glutaredoxin"/>
    <property type="match status" value="1"/>
</dbReference>
<dbReference type="SUPFAM" id="SSF52833">
    <property type="entry name" value="Thioredoxin-like"/>
    <property type="match status" value="1"/>
</dbReference>
<keyword evidence="4" id="KW-1185">Reference proteome</keyword>
<name>A0A0C3NF90_9PORP</name>
<dbReference type="EMBL" id="JPIT01000032">
    <property type="protein sequence ID" value="KIO43092.1"/>
    <property type="molecule type" value="Genomic_DNA"/>
</dbReference>
<comment type="caution">
    <text evidence="2">The sequence shown here is derived from an EMBL/GenBank/DDBJ whole genome shotgun (WGS) entry which is preliminary data.</text>
</comment>
<dbReference type="OrthoDB" id="9807975at2"/>
<dbReference type="Proteomes" id="UP000031937">
    <property type="component" value="Unassembled WGS sequence"/>
</dbReference>
<organism evidence="2 4">
    <name type="scientific">Sanguibacteroides justesenii</name>
    <dbReference type="NCBI Taxonomy" id="1547597"/>
    <lineage>
        <taxon>Bacteria</taxon>
        <taxon>Pseudomonadati</taxon>
        <taxon>Bacteroidota</taxon>
        <taxon>Bacteroidia</taxon>
        <taxon>Bacteroidales</taxon>
        <taxon>Porphyromonadaceae</taxon>
        <taxon>Sanguibacteroides</taxon>
    </lineage>
</organism>
<reference evidence="1 3" key="2">
    <citation type="submission" date="2014-07" db="EMBL/GenBank/DDBJ databases">
        <title>Porphyromonadaceae bacterium OUH 334697 = ATCC BAA-2682 = DSM 28341 draft genome.</title>
        <authorList>
            <person name="Sydenham T.V."/>
            <person name="Hasman H."/>
            <person name="Justesen U.S."/>
        </authorList>
    </citation>
    <scope>NUCLEOTIDE SEQUENCE [LARGE SCALE GENOMIC DNA]</scope>
    <source>
        <strain evidence="1 3">OUH 334697</strain>
    </source>
</reference>
<evidence type="ECO:0000313" key="2">
    <source>
        <dbReference type="EMBL" id="KIO44807.1"/>
    </source>
</evidence>
<dbReference type="EMBL" id="JPIU01000038">
    <property type="protein sequence ID" value="KIO44807.1"/>
    <property type="molecule type" value="Genomic_DNA"/>
</dbReference>
<evidence type="ECO:0000313" key="1">
    <source>
        <dbReference type="EMBL" id="KIO43092.1"/>
    </source>
</evidence>
<dbReference type="Pfam" id="PF01257">
    <property type="entry name" value="2Fe-2S_thioredx"/>
    <property type="match status" value="1"/>
</dbReference>
<sequence length="84" mass="9347">MKKIDLKICMGTMCYVMGGAELKDAIDSLPQHIKEHLNISYSPCLGCCTERQEPPFIELNGQIIAGVSKVNLIQIVKEEVRDVV</sequence>
<evidence type="ECO:0000313" key="4">
    <source>
        <dbReference type="Proteomes" id="UP000031980"/>
    </source>
</evidence>
<dbReference type="InterPro" id="IPR036249">
    <property type="entry name" value="Thioredoxin-like_sf"/>
</dbReference>